<keyword evidence="2" id="KW-1185">Reference proteome</keyword>
<reference evidence="1" key="1">
    <citation type="submission" date="2023-07" db="EMBL/GenBank/DDBJ databases">
        <title>draft genome sequence of fig (Ficus carica).</title>
        <authorList>
            <person name="Takahashi T."/>
            <person name="Nishimura K."/>
        </authorList>
    </citation>
    <scope>NUCLEOTIDE SEQUENCE</scope>
</reference>
<dbReference type="EMBL" id="BTGU01006386">
    <property type="protein sequence ID" value="GMN19884.1"/>
    <property type="molecule type" value="Genomic_DNA"/>
</dbReference>
<dbReference type="Proteomes" id="UP001187192">
    <property type="component" value="Unassembled WGS sequence"/>
</dbReference>
<sequence>MFQNQPHARMREECPFFIFKVSRTNIQRALLGVAASWIIQIADKIYQLFKLLVSKRVMISKQQNMLSMLGKRFQLLGQAEIKRDERVLEKAQHKEERVSLPILCQV</sequence>
<protein>
    <submittedName>
        <fullName evidence="1">Uncharacterized protein</fullName>
    </submittedName>
</protein>
<comment type="caution">
    <text evidence="1">The sequence shown here is derived from an EMBL/GenBank/DDBJ whole genome shotgun (WGS) entry which is preliminary data.</text>
</comment>
<evidence type="ECO:0000313" key="1">
    <source>
        <dbReference type="EMBL" id="GMN19884.1"/>
    </source>
</evidence>
<name>A0AA88CVS5_FICCA</name>
<gene>
    <name evidence="1" type="ORF">TIFTF001_048673</name>
</gene>
<dbReference type="AlphaFoldDB" id="A0AA88CVS5"/>
<accession>A0AA88CVS5</accession>
<evidence type="ECO:0000313" key="2">
    <source>
        <dbReference type="Proteomes" id="UP001187192"/>
    </source>
</evidence>
<organism evidence="1 2">
    <name type="scientific">Ficus carica</name>
    <name type="common">Common fig</name>
    <dbReference type="NCBI Taxonomy" id="3494"/>
    <lineage>
        <taxon>Eukaryota</taxon>
        <taxon>Viridiplantae</taxon>
        <taxon>Streptophyta</taxon>
        <taxon>Embryophyta</taxon>
        <taxon>Tracheophyta</taxon>
        <taxon>Spermatophyta</taxon>
        <taxon>Magnoliopsida</taxon>
        <taxon>eudicotyledons</taxon>
        <taxon>Gunneridae</taxon>
        <taxon>Pentapetalae</taxon>
        <taxon>rosids</taxon>
        <taxon>fabids</taxon>
        <taxon>Rosales</taxon>
        <taxon>Moraceae</taxon>
        <taxon>Ficeae</taxon>
        <taxon>Ficus</taxon>
    </lineage>
</organism>
<proteinExistence type="predicted"/>